<proteinExistence type="inferred from homology"/>
<dbReference type="SUPFAM" id="SSF54593">
    <property type="entry name" value="Glyoxalase/Bleomycin resistance protein/Dihydroxybiphenyl dioxygenase"/>
    <property type="match status" value="1"/>
</dbReference>
<name>A0A8J2RM31_9CRUS</name>
<keyword evidence="16" id="KW-1185">Reference proteome</keyword>
<dbReference type="InterPro" id="IPR004361">
    <property type="entry name" value="Glyoxalase_1"/>
</dbReference>
<dbReference type="PANTHER" id="PTHR10374:SF30">
    <property type="entry name" value="LACTOYLGLUTATHIONE LYASE"/>
    <property type="match status" value="1"/>
</dbReference>
<feature type="active site" description="Proton donor/acceptor" evidence="11">
    <location>
        <position position="169"/>
    </location>
</feature>
<dbReference type="OrthoDB" id="16820at2759"/>
<dbReference type="PANTHER" id="PTHR10374">
    <property type="entry name" value="LACTOYLGLUTATHIONE LYASE GLYOXALASE I"/>
    <property type="match status" value="1"/>
</dbReference>
<sequence>MTECKPLTPEEVKAACKQADPQTKDFLFQQTMYRIKDPKTSLDFYTRVLGMCLLKQFNFDEMKFSLYFMGYENPVDIPADEKDRAKWALSRKATLELTHNWGSESDPELKYHNGNSEPRGFGHIGIMVPDVDAACERFASLGVEFVKKPNDGKMKGIAFIKDPDGYWIEIFNNNLNI</sequence>
<feature type="binding site" description="in other chain" evidence="12">
    <location>
        <position position="123"/>
    </location>
    <ligand>
        <name>substrate</name>
        <note>ligand shared between dimeric partners</note>
    </ligand>
</feature>
<keyword evidence="4 13" id="KW-0479">Metal-binding</keyword>
<dbReference type="EC" id="4.4.1.5" evidence="3"/>
<dbReference type="InterPro" id="IPR018146">
    <property type="entry name" value="Glyoxalase_1_CS"/>
</dbReference>
<evidence type="ECO:0000256" key="4">
    <source>
        <dbReference type="ARBA" id="ARBA00022723"/>
    </source>
</evidence>
<feature type="binding site" evidence="12">
    <location>
        <position position="100"/>
    </location>
    <ligand>
        <name>substrate</name>
        <note>ligand shared between dimeric partners</note>
    </ligand>
</feature>
<dbReference type="GO" id="GO:0004462">
    <property type="term" value="F:lactoylglutathione lyase activity"/>
    <property type="evidence" value="ECO:0007669"/>
    <property type="project" value="UniProtKB-EC"/>
</dbReference>
<keyword evidence="6" id="KW-0456">Lyase</keyword>
<dbReference type="InterPro" id="IPR004360">
    <property type="entry name" value="Glyas_Fos-R_dOase_dom"/>
</dbReference>
<feature type="domain" description="VOC" evidence="14">
    <location>
        <begin position="27"/>
        <end position="173"/>
    </location>
</feature>
<comment type="similarity">
    <text evidence="2">Belongs to the glyoxalase I family.</text>
</comment>
<keyword evidence="5 13" id="KW-0862">Zinc</keyword>
<dbReference type="Pfam" id="PF00903">
    <property type="entry name" value="Glyoxalase"/>
    <property type="match status" value="1"/>
</dbReference>
<evidence type="ECO:0000256" key="12">
    <source>
        <dbReference type="PIRSR" id="PIRSR604361-2"/>
    </source>
</evidence>
<organism evidence="15 16">
    <name type="scientific">Daphnia galeata</name>
    <dbReference type="NCBI Taxonomy" id="27404"/>
    <lineage>
        <taxon>Eukaryota</taxon>
        <taxon>Metazoa</taxon>
        <taxon>Ecdysozoa</taxon>
        <taxon>Arthropoda</taxon>
        <taxon>Crustacea</taxon>
        <taxon>Branchiopoda</taxon>
        <taxon>Diplostraca</taxon>
        <taxon>Cladocera</taxon>
        <taxon>Anomopoda</taxon>
        <taxon>Daphniidae</taxon>
        <taxon>Daphnia</taxon>
    </lineage>
</organism>
<dbReference type="GO" id="GO:0046872">
    <property type="term" value="F:metal ion binding"/>
    <property type="evidence" value="ECO:0007669"/>
    <property type="project" value="UniProtKB-KW"/>
</dbReference>
<evidence type="ECO:0000259" key="14">
    <source>
        <dbReference type="PROSITE" id="PS51819"/>
    </source>
</evidence>
<feature type="binding site" evidence="13">
    <location>
        <position position="96"/>
    </location>
    <ligand>
        <name>Zn(2+)</name>
        <dbReference type="ChEBI" id="CHEBI:29105"/>
        <note>ligand shared between dimeric partners</note>
    </ligand>
</feature>
<dbReference type="PROSITE" id="PS00934">
    <property type="entry name" value="GLYOXALASE_I_1"/>
    <property type="match status" value="1"/>
</dbReference>
<evidence type="ECO:0000256" key="5">
    <source>
        <dbReference type="ARBA" id="ARBA00022833"/>
    </source>
</evidence>
<feature type="binding site" evidence="12">
    <location>
        <position position="34"/>
    </location>
    <ligand>
        <name>substrate</name>
        <note>ligand shared between dimeric partners</note>
    </ligand>
</feature>
<comment type="pathway">
    <text evidence="1">Secondary metabolite metabolism; methylglyoxal degradation; (R)-lactate from methylglyoxal: step 1/2.</text>
</comment>
<evidence type="ECO:0000256" key="11">
    <source>
        <dbReference type="PIRSR" id="PIRSR604361-1"/>
    </source>
</evidence>
<reference evidence="15" key="1">
    <citation type="submission" date="2021-11" db="EMBL/GenBank/DDBJ databases">
        <authorList>
            <person name="Schell T."/>
        </authorList>
    </citation>
    <scope>NUCLEOTIDE SEQUENCE</scope>
    <source>
        <strain evidence="15">M5</strain>
    </source>
</reference>
<evidence type="ECO:0000256" key="10">
    <source>
        <dbReference type="ARBA" id="ARBA00033298"/>
    </source>
</evidence>
<dbReference type="EMBL" id="CAKKLH010000084">
    <property type="protein sequence ID" value="CAH0102512.1"/>
    <property type="molecule type" value="Genomic_DNA"/>
</dbReference>
<dbReference type="InterPro" id="IPR037523">
    <property type="entry name" value="VOC_core"/>
</dbReference>
<dbReference type="Proteomes" id="UP000789390">
    <property type="component" value="Unassembled WGS sequence"/>
</dbReference>
<feature type="binding site" evidence="13">
    <location>
        <position position="169"/>
    </location>
    <ligand>
        <name>Zn(2+)</name>
        <dbReference type="ChEBI" id="CHEBI:29105"/>
        <note>ligand shared between dimeric partners</note>
    </ligand>
</feature>
<feature type="binding site" evidence="13">
    <location>
        <position position="123"/>
    </location>
    <ligand>
        <name>Zn(2+)</name>
        <dbReference type="ChEBI" id="CHEBI:29105"/>
        <note>ligand shared between dimeric partners</note>
    </ligand>
</feature>
<evidence type="ECO:0000256" key="9">
    <source>
        <dbReference type="ARBA" id="ARBA00032460"/>
    </source>
</evidence>
<dbReference type="PROSITE" id="PS51819">
    <property type="entry name" value="VOC"/>
    <property type="match status" value="1"/>
</dbReference>
<dbReference type="Gene3D" id="3.10.180.10">
    <property type="entry name" value="2,3-Dihydroxybiphenyl 1,2-Dioxygenase, domain 1"/>
    <property type="match status" value="1"/>
</dbReference>
<feature type="binding site" evidence="12">
    <location>
        <position position="30"/>
    </location>
    <ligand>
        <name>substrate</name>
        <note>ligand shared between dimeric partners</note>
    </ligand>
</feature>
<feature type="binding site" evidence="12">
    <location>
        <position position="119"/>
    </location>
    <ligand>
        <name>substrate</name>
        <note>ligand shared between dimeric partners</note>
    </ligand>
</feature>
<evidence type="ECO:0000256" key="1">
    <source>
        <dbReference type="ARBA" id="ARBA00005008"/>
    </source>
</evidence>
<feature type="binding site" evidence="12">
    <location>
        <begin position="153"/>
        <end position="154"/>
    </location>
    <ligand>
        <name>substrate</name>
        <note>ligand shared between dimeric partners</note>
    </ligand>
</feature>
<evidence type="ECO:0000256" key="7">
    <source>
        <dbReference type="ARBA" id="ARBA00030291"/>
    </source>
</evidence>
<comment type="caution">
    <text evidence="15">The sequence shown here is derived from an EMBL/GenBank/DDBJ whole genome shotgun (WGS) entry which is preliminary data.</text>
</comment>
<accession>A0A8J2RM31</accession>
<dbReference type="AlphaFoldDB" id="A0A8J2RM31"/>
<dbReference type="InterPro" id="IPR029068">
    <property type="entry name" value="Glyas_Bleomycin-R_OHBP_Dase"/>
</dbReference>
<evidence type="ECO:0000256" key="6">
    <source>
        <dbReference type="ARBA" id="ARBA00023239"/>
    </source>
</evidence>
<evidence type="ECO:0000313" key="16">
    <source>
        <dbReference type="Proteomes" id="UP000789390"/>
    </source>
</evidence>
<evidence type="ECO:0000256" key="3">
    <source>
        <dbReference type="ARBA" id="ARBA00012081"/>
    </source>
</evidence>
<dbReference type="CDD" id="cd07233">
    <property type="entry name" value="GlxI_Zn"/>
    <property type="match status" value="1"/>
</dbReference>
<dbReference type="NCBIfam" id="TIGR00068">
    <property type="entry name" value="glyox_I"/>
    <property type="match status" value="1"/>
</dbReference>
<evidence type="ECO:0000256" key="8">
    <source>
        <dbReference type="ARBA" id="ARBA00030892"/>
    </source>
</evidence>
<evidence type="ECO:0000256" key="13">
    <source>
        <dbReference type="PIRSR" id="PIRSR604361-3"/>
    </source>
</evidence>
<protein>
    <recommendedName>
        <fullName evidence="3">lactoylglutathione lyase</fullName>
        <ecNumber evidence="3">4.4.1.5</ecNumber>
    </recommendedName>
    <alternativeName>
        <fullName evidence="8">Aldoketomutase</fullName>
    </alternativeName>
    <alternativeName>
        <fullName evidence="7">Ketone-aldehyde mutase</fullName>
    </alternativeName>
    <alternativeName>
        <fullName evidence="9">Methylglyoxalase</fullName>
    </alternativeName>
    <alternativeName>
        <fullName evidence="10">S-D-lactoylglutathione methylglyoxal lyase</fullName>
    </alternativeName>
</protein>
<comment type="cofactor">
    <cofactor evidence="13">
        <name>Zn(2+)</name>
        <dbReference type="ChEBI" id="CHEBI:29105"/>
    </cofactor>
    <text evidence="13">Binds 1 zinc ion per subunit. In the homodimer, two zinc ions are bound between subunits.</text>
</comment>
<dbReference type="UniPathway" id="UPA00619">
    <property type="reaction ID" value="UER00675"/>
</dbReference>
<evidence type="ECO:0000256" key="2">
    <source>
        <dbReference type="ARBA" id="ARBA00010363"/>
    </source>
</evidence>
<gene>
    <name evidence="15" type="ORF">DGAL_LOCUS4921</name>
</gene>
<feature type="binding site" evidence="13">
    <location>
        <position position="30"/>
    </location>
    <ligand>
        <name>Zn(2+)</name>
        <dbReference type="ChEBI" id="CHEBI:29105"/>
        <note>ligand shared between dimeric partners</note>
    </ligand>
</feature>
<evidence type="ECO:0000313" key="15">
    <source>
        <dbReference type="EMBL" id="CAH0102512.1"/>
    </source>
</evidence>